<protein>
    <recommendedName>
        <fullName evidence="1">SIS domain-containing protein</fullName>
    </recommendedName>
</protein>
<evidence type="ECO:0000313" key="2">
    <source>
        <dbReference type="EMBL" id="RKP05415.1"/>
    </source>
</evidence>
<dbReference type="SUPFAM" id="SSF53697">
    <property type="entry name" value="SIS domain"/>
    <property type="match status" value="1"/>
</dbReference>
<dbReference type="InterPro" id="IPR046348">
    <property type="entry name" value="SIS_dom_sf"/>
</dbReference>
<dbReference type="PANTHER" id="PTHR38418">
    <property type="entry name" value="SUGAR ISOMERASE, KPSF/GUTQ (AFU_ORTHOLOGUE AFUA_6G08860)"/>
    <property type="match status" value="1"/>
</dbReference>
<dbReference type="OrthoDB" id="1872003at2759"/>
<dbReference type="Proteomes" id="UP000271241">
    <property type="component" value="Unassembled WGS sequence"/>
</dbReference>
<feature type="domain" description="SIS" evidence="1">
    <location>
        <begin position="105"/>
        <end position="255"/>
    </location>
</feature>
<dbReference type="EMBL" id="KZ993137">
    <property type="protein sequence ID" value="RKP05415.1"/>
    <property type="molecule type" value="Genomic_DNA"/>
</dbReference>
<reference evidence="3" key="1">
    <citation type="journal article" date="2018" name="Nat. Microbiol.">
        <title>Leveraging single-cell genomics to expand the fungal tree of life.</title>
        <authorList>
            <person name="Ahrendt S.R."/>
            <person name="Quandt C.A."/>
            <person name="Ciobanu D."/>
            <person name="Clum A."/>
            <person name="Salamov A."/>
            <person name="Andreopoulos B."/>
            <person name="Cheng J.F."/>
            <person name="Woyke T."/>
            <person name="Pelin A."/>
            <person name="Henrissat B."/>
            <person name="Reynolds N.K."/>
            <person name="Benny G.L."/>
            <person name="Smith M.E."/>
            <person name="James T.Y."/>
            <person name="Grigoriev I.V."/>
        </authorList>
    </citation>
    <scope>NUCLEOTIDE SEQUENCE [LARGE SCALE GENOMIC DNA]</scope>
    <source>
        <strain evidence="3">RSA 1356</strain>
    </source>
</reference>
<dbReference type="Pfam" id="PF01380">
    <property type="entry name" value="SIS"/>
    <property type="match status" value="1"/>
</dbReference>
<dbReference type="PANTHER" id="PTHR38418:SF2">
    <property type="entry name" value="SUGAR ISOMERASE, KPSF_GUTQ (AFU_ORTHOLOGUE AFUA_6G08860)"/>
    <property type="match status" value="1"/>
</dbReference>
<dbReference type="GO" id="GO:1901135">
    <property type="term" value="P:carbohydrate derivative metabolic process"/>
    <property type="evidence" value="ECO:0007669"/>
    <property type="project" value="InterPro"/>
</dbReference>
<dbReference type="PROSITE" id="PS51464">
    <property type="entry name" value="SIS"/>
    <property type="match status" value="1"/>
</dbReference>
<proteinExistence type="predicted"/>
<dbReference type="STRING" id="78915.A0A4P9XIA9"/>
<dbReference type="AlphaFoldDB" id="A0A4P9XIA9"/>
<dbReference type="CDD" id="cd05014">
    <property type="entry name" value="SIS_Kpsf"/>
    <property type="match status" value="1"/>
</dbReference>
<keyword evidence="3" id="KW-1185">Reference proteome</keyword>
<dbReference type="Gene3D" id="3.40.50.10490">
    <property type="entry name" value="Glucose-6-phosphate isomerase like protein, domain 1"/>
    <property type="match status" value="1"/>
</dbReference>
<dbReference type="GO" id="GO:0097367">
    <property type="term" value="F:carbohydrate derivative binding"/>
    <property type="evidence" value="ECO:0007669"/>
    <property type="project" value="InterPro"/>
</dbReference>
<organism evidence="2 3">
    <name type="scientific">Thamnocephalis sphaerospora</name>
    <dbReference type="NCBI Taxonomy" id="78915"/>
    <lineage>
        <taxon>Eukaryota</taxon>
        <taxon>Fungi</taxon>
        <taxon>Fungi incertae sedis</taxon>
        <taxon>Zoopagomycota</taxon>
        <taxon>Zoopagomycotina</taxon>
        <taxon>Zoopagomycetes</taxon>
        <taxon>Zoopagales</taxon>
        <taxon>Sigmoideomycetaceae</taxon>
        <taxon>Thamnocephalis</taxon>
    </lineage>
</organism>
<dbReference type="InterPro" id="IPR001347">
    <property type="entry name" value="SIS_dom"/>
</dbReference>
<evidence type="ECO:0000313" key="3">
    <source>
        <dbReference type="Proteomes" id="UP000271241"/>
    </source>
</evidence>
<accession>A0A4P9XIA9</accession>
<name>A0A4P9XIA9_9FUNG</name>
<evidence type="ECO:0000259" key="1">
    <source>
        <dbReference type="PROSITE" id="PS51464"/>
    </source>
</evidence>
<sequence>MPVDCVVAQAHRVLLQQANALTQCAERLLKQPDAYDSAIRILYETLQGHPNAYRLSAQWRPAGAEDNASVCTDDSAQDQHAGEDMTGVASGLNNCCRECGAPPTASAHMHHASWAPRPCKIVVTGVGKSGHVARKVCATLQSTGSLAVFLHPTEALHGDLGVLAPGDALLVFSHSGRTEELVRLVQVLREQQRACRVVAVCGNASSPLGLLSDAWVDARVDAESDPALPAPTASTTLALALGDCLALALARMRAVTARDFAENHPGGNLGR</sequence>
<gene>
    <name evidence="2" type="ORF">THASP1DRAFT_26084</name>
</gene>
<dbReference type="InterPro" id="IPR035474">
    <property type="entry name" value="SIS_Kpsf"/>
</dbReference>
<feature type="non-terminal residue" evidence="2">
    <location>
        <position position="271"/>
    </location>
</feature>